<feature type="region of interest" description="Disordered" evidence="14">
    <location>
        <begin position="1"/>
        <end position="86"/>
    </location>
</feature>
<evidence type="ECO:0000256" key="14">
    <source>
        <dbReference type="SAM" id="MobiDB-lite"/>
    </source>
</evidence>
<dbReference type="CDD" id="cd00056">
    <property type="entry name" value="ENDO3c"/>
    <property type="match status" value="1"/>
</dbReference>
<dbReference type="InterPro" id="IPR003651">
    <property type="entry name" value="Endonuclease3_FeS-loop_motif"/>
</dbReference>
<dbReference type="GO" id="GO:0051539">
    <property type="term" value="F:4 iron, 4 sulfur cluster binding"/>
    <property type="evidence" value="ECO:0007669"/>
    <property type="project" value="UniProtKB-UniRule"/>
</dbReference>
<keyword evidence="12 13" id="KW-0326">Glycosidase</keyword>
<proteinExistence type="inferred from homology"/>
<keyword evidence="11" id="KW-0234">DNA repair</keyword>
<dbReference type="EC" id="3.2.2.31" evidence="3 13"/>
<keyword evidence="10" id="KW-0411">Iron-sulfur</keyword>
<dbReference type="GO" id="GO:0005634">
    <property type="term" value="C:nucleus"/>
    <property type="evidence" value="ECO:0007669"/>
    <property type="project" value="TreeGrafter"/>
</dbReference>
<dbReference type="SUPFAM" id="SSF55811">
    <property type="entry name" value="Nudix"/>
    <property type="match status" value="1"/>
</dbReference>
<keyword evidence="7 13" id="KW-0227">DNA damage</keyword>
<keyword evidence="5" id="KW-0004">4Fe-4S</keyword>
<feature type="domain" description="HhH-GPD" evidence="15">
    <location>
        <begin position="184"/>
        <end position="358"/>
    </location>
</feature>
<dbReference type="OrthoDB" id="10248838at2759"/>
<reference evidence="16 17" key="1">
    <citation type="submission" date="2019-12" db="EMBL/GenBank/DDBJ databases">
        <title>Draft genome sequence of the ascomycete Xylaria multiplex DSM 110363.</title>
        <authorList>
            <person name="Buettner E."/>
            <person name="Kellner H."/>
        </authorList>
    </citation>
    <scope>NUCLEOTIDE SEQUENCE [LARGE SCALE GENOMIC DNA]</scope>
    <source>
        <strain evidence="16 17">DSM 110363</strain>
    </source>
</reference>
<dbReference type="Pfam" id="PF00730">
    <property type="entry name" value="HhH-GPD"/>
    <property type="match status" value="1"/>
</dbReference>
<dbReference type="SMART" id="SM00478">
    <property type="entry name" value="ENDO3c"/>
    <property type="match status" value="1"/>
</dbReference>
<evidence type="ECO:0000256" key="6">
    <source>
        <dbReference type="ARBA" id="ARBA00022723"/>
    </source>
</evidence>
<dbReference type="EMBL" id="WUBL01000093">
    <property type="protein sequence ID" value="KAF2966267.1"/>
    <property type="molecule type" value="Genomic_DNA"/>
</dbReference>
<dbReference type="InterPro" id="IPR029119">
    <property type="entry name" value="MutY_C"/>
</dbReference>
<keyword evidence="8" id="KW-0378">Hydrolase</keyword>
<dbReference type="InterPro" id="IPR011257">
    <property type="entry name" value="DNA_glycosylase"/>
</dbReference>
<sequence>MRRSLRQAQQRATDASNASSNEIDEIDESKVLTLSHNPKAPRKRLARAPETRSDVSPSEDDDYQSPERETSNKKRKITSRGKNGQKNGNLQIFQRLFSVDGVVSDIPPCQLPQRIHNIDYHRPLLLDSREGRDKLLEWFDSVSSHRSMPWRKPWIDPRIDADNPGLLREKLERRAYEVWISEIMLQQTRVAVVIDYWNRWMEKWPIIHELAAADGDDVLAAWRGLGYYSRATRIHNAAKLVCEDSAMKGLLPSSVDTLVAKVPGVGRYTAGAISAIVFGKAAPMVDGNVLRVLSRQLGLLGDVKTDKSVIDILWAAADSLVKAVAGDSFDEEIYSAAEEQISDRPGRWGQALMELGSTICTPKPDCEACPISTSCRAYGEGLRFASTRGLAPPDLHAGLNHGKSPDIEDLCSFCKPFEEVAQPGDDGDPEIIPVSKKNAASRSKARPRMQRQATLSAFFTQSSESKETTNSIPTELAPAGLSAIVDHARKFPVKVVKKAVKEQETLVCAIRRSDGRYMIHRRPQKGLLAGLWEFPSWIVPEDYENTTIAYKRAAELHASAALDPTLKSKSLTHPKLKYVGKLGSVPWLFSHLKLTMHVFLFEIKCSKNEFDALPSPDDRWSDSVESESMGTGMRKCWDLVREANCD</sequence>
<dbReference type="InterPro" id="IPR015797">
    <property type="entry name" value="NUDIX_hydrolase-like_dom_sf"/>
</dbReference>
<dbReference type="InterPro" id="IPR023170">
    <property type="entry name" value="HhH_base_excis_C"/>
</dbReference>
<evidence type="ECO:0000259" key="15">
    <source>
        <dbReference type="SMART" id="SM00478"/>
    </source>
</evidence>
<dbReference type="InterPro" id="IPR044298">
    <property type="entry name" value="MIG/MutY"/>
</dbReference>
<evidence type="ECO:0000313" key="16">
    <source>
        <dbReference type="EMBL" id="KAF2966267.1"/>
    </source>
</evidence>
<feature type="compositionally biased region" description="Polar residues" evidence="14">
    <location>
        <begin position="1"/>
        <end position="21"/>
    </location>
</feature>
<keyword evidence="6" id="KW-0479">Metal-binding</keyword>
<dbReference type="GO" id="GO:0032357">
    <property type="term" value="F:oxidized purine DNA binding"/>
    <property type="evidence" value="ECO:0007669"/>
    <property type="project" value="TreeGrafter"/>
</dbReference>
<evidence type="ECO:0000256" key="10">
    <source>
        <dbReference type="ARBA" id="ARBA00023014"/>
    </source>
</evidence>
<name>A0A7C8MR45_9PEZI</name>
<dbReference type="InParanoid" id="A0A7C8MR45"/>
<dbReference type="FunFam" id="1.10.340.30:FF:000002">
    <property type="entry name" value="Adenine DNA glycosylase"/>
    <property type="match status" value="1"/>
</dbReference>
<comment type="catalytic activity">
    <reaction evidence="1 13">
        <text>Hydrolyzes free adenine bases from 7,8-dihydro-8-oxoguanine:adenine mismatched double-stranded DNA, leaving an apurinic site.</text>
        <dbReference type="EC" id="3.2.2.31"/>
    </reaction>
</comment>
<evidence type="ECO:0000256" key="9">
    <source>
        <dbReference type="ARBA" id="ARBA00023004"/>
    </source>
</evidence>
<dbReference type="CDD" id="cd03431">
    <property type="entry name" value="NUDIX_DNA_Glycosylase_C-MutY"/>
    <property type="match status" value="1"/>
</dbReference>
<dbReference type="PANTHER" id="PTHR42944">
    <property type="entry name" value="ADENINE DNA GLYCOSYLASE"/>
    <property type="match status" value="1"/>
</dbReference>
<dbReference type="SUPFAM" id="SSF48150">
    <property type="entry name" value="DNA-glycosylase"/>
    <property type="match status" value="1"/>
</dbReference>
<evidence type="ECO:0000256" key="1">
    <source>
        <dbReference type="ARBA" id="ARBA00000843"/>
    </source>
</evidence>
<evidence type="ECO:0000256" key="11">
    <source>
        <dbReference type="ARBA" id="ARBA00023204"/>
    </source>
</evidence>
<dbReference type="GO" id="GO:0000701">
    <property type="term" value="F:purine-specific mismatch base pair DNA N-glycosylase activity"/>
    <property type="evidence" value="ECO:0007669"/>
    <property type="project" value="UniProtKB-EC"/>
</dbReference>
<evidence type="ECO:0000256" key="8">
    <source>
        <dbReference type="ARBA" id="ARBA00022801"/>
    </source>
</evidence>
<dbReference type="AlphaFoldDB" id="A0A7C8MR45"/>
<protein>
    <recommendedName>
        <fullName evidence="4 13">Adenine DNA glycosylase</fullName>
        <ecNumber evidence="3 13">3.2.2.31</ecNumber>
    </recommendedName>
</protein>
<dbReference type="GO" id="GO:0035485">
    <property type="term" value="F:adenine/guanine mispair binding"/>
    <property type="evidence" value="ECO:0007669"/>
    <property type="project" value="TreeGrafter"/>
</dbReference>
<dbReference type="GO" id="GO:0006298">
    <property type="term" value="P:mismatch repair"/>
    <property type="evidence" value="ECO:0007669"/>
    <property type="project" value="TreeGrafter"/>
</dbReference>
<dbReference type="InterPro" id="IPR003265">
    <property type="entry name" value="HhH-GPD_domain"/>
</dbReference>
<dbReference type="GO" id="GO:0006285">
    <property type="term" value="P:base-excision repair, AP site formation"/>
    <property type="evidence" value="ECO:0007669"/>
    <property type="project" value="UniProtKB-ARBA"/>
</dbReference>
<dbReference type="GO" id="GO:0046872">
    <property type="term" value="F:metal ion binding"/>
    <property type="evidence" value="ECO:0007669"/>
    <property type="project" value="UniProtKB-UniRule"/>
</dbReference>
<evidence type="ECO:0000256" key="3">
    <source>
        <dbReference type="ARBA" id="ARBA00012045"/>
    </source>
</evidence>
<evidence type="ECO:0000256" key="5">
    <source>
        <dbReference type="ARBA" id="ARBA00022485"/>
    </source>
</evidence>
<dbReference type="Gene3D" id="1.10.1670.10">
    <property type="entry name" value="Helix-hairpin-Helix base-excision DNA repair enzymes (C-terminal)"/>
    <property type="match status" value="1"/>
</dbReference>
<evidence type="ECO:0000256" key="13">
    <source>
        <dbReference type="RuleBase" id="RU365096"/>
    </source>
</evidence>
<dbReference type="Gene3D" id="1.10.340.30">
    <property type="entry name" value="Hypothetical protein, domain 2"/>
    <property type="match status" value="1"/>
</dbReference>
<keyword evidence="17" id="KW-1185">Reference proteome</keyword>
<dbReference type="Gene3D" id="3.90.79.10">
    <property type="entry name" value="Nucleoside Triphosphate Pyrophosphohydrolase"/>
    <property type="match status" value="1"/>
</dbReference>
<comment type="function">
    <text evidence="13">Adenine glycosylase active on G-A mispairs.</text>
</comment>
<keyword evidence="9 13" id="KW-0408">Iron</keyword>
<dbReference type="Pfam" id="PF14815">
    <property type="entry name" value="NUDIX_4"/>
    <property type="match status" value="1"/>
</dbReference>
<organism evidence="16 17">
    <name type="scientific">Xylaria multiplex</name>
    <dbReference type="NCBI Taxonomy" id="323545"/>
    <lineage>
        <taxon>Eukaryota</taxon>
        <taxon>Fungi</taxon>
        <taxon>Dikarya</taxon>
        <taxon>Ascomycota</taxon>
        <taxon>Pezizomycotina</taxon>
        <taxon>Sordariomycetes</taxon>
        <taxon>Xylariomycetidae</taxon>
        <taxon>Xylariales</taxon>
        <taxon>Xylariaceae</taxon>
        <taxon>Xylaria</taxon>
    </lineage>
</organism>
<dbReference type="PANTHER" id="PTHR42944:SF1">
    <property type="entry name" value="ADENINE DNA GLYCOSYLASE"/>
    <property type="match status" value="1"/>
</dbReference>
<comment type="cofactor">
    <cofactor evidence="13">
        <name>[4Fe-4S] cluster</name>
        <dbReference type="ChEBI" id="CHEBI:49883"/>
    </cofactor>
    <text evidence="13">Binds 1 [4Fe-4S] cluster.</text>
</comment>
<evidence type="ECO:0000256" key="7">
    <source>
        <dbReference type="ARBA" id="ARBA00022763"/>
    </source>
</evidence>
<dbReference type="SMART" id="SM00525">
    <property type="entry name" value="FES"/>
    <property type="match status" value="1"/>
</dbReference>
<evidence type="ECO:0000313" key="17">
    <source>
        <dbReference type="Proteomes" id="UP000481858"/>
    </source>
</evidence>
<evidence type="ECO:0000256" key="4">
    <source>
        <dbReference type="ARBA" id="ARBA00022023"/>
    </source>
</evidence>
<dbReference type="GO" id="GO:0034039">
    <property type="term" value="F:8-oxo-7,8-dihydroguanine DNA N-glycosylase activity"/>
    <property type="evidence" value="ECO:0007669"/>
    <property type="project" value="TreeGrafter"/>
</dbReference>
<dbReference type="Proteomes" id="UP000481858">
    <property type="component" value="Unassembled WGS sequence"/>
</dbReference>
<gene>
    <name evidence="16" type="ORF">GQX73_g7306</name>
</gene>
<evidence type="ECO:0000256" key="2">
    <source>
        <dbReference type="ARBA" id="ARBA00008343"/>
    </source>
</evidence>
<evidence type="ECO:0000256" key="12">
    <source>
        <dbReference type="ARBA" id="ARBA00023295"/>
    </source>
</evidence>
<comment type="caution">
    <text evidence="16">The sequence shown here is derived from an EMBL/GenBank/DDBJ whole genome shotgun (WGS) entry which is preliminary data.</text>
</comment>
<comment type="similarity">
    <text evidence="2 13">Belongs to the Nth/MutY family.</text>
</comment>
<accession>A0A7C8MR45</accession>